<evidence type="ECO:0000259" key="1">
    <source>
        <dbReference type="Pfam" id="PF20405"/>
    </source>
</evidence>
<dbReference type="EMBL" id="JBHLWI010000037">
    <property type="protein sequence ID" value="MFC0263733.1"/>
    <property type="molecule type" value="Genomic_DNA"/>
</dbReference>
<accession>A0ABV6FV43</accession>
<dbReference type="InterPro" id="IPR057382">
    <property type="entry name" value="TseH"/>
</dbReference>
<sequence length="331" mass="37020">MLKNKKGFAIILAWPQTFCKQAGGWYDPILGLLGISKNHYYQVGHAAVVLVNADNGTLHYFDFGRYHTPFGFGRVRSEKTDPDLKMAQKANISYGSILNLTEILIELKNRKACHGKGNLYGSLIEVDFSLAYKKAMYLQQISPIPYGPFVFKGNNCSRFVNDVVRAGKPSFVTWLKLMFPWTFSPTPIGNVKAAGKYLTINGSPPEVPSCPSKLDAVLATPVIHPAIPTNSKWLAGEGAGSWFHITRMAELFIVRRYSPNGELEFTAIYETLGDQYFFPESSFELGYPIHYEKITIIQAGNLILLKPISKYSKSKNDGFKEIIETLQLTSN</sequence>
<evidence type="ECO:0000259" key="2">
    <source>
        <dbReference type="Pfam" id="PF25218"/>
    </source>
</evidence>
<dbReference type="Proteomes" id="UP001589797">
    <property type="component" value="Unassembled WGS sequence"/>
</dbReference>
<dbReference type="Pfam" id="PF25218">
    <property type="entry name" value="TseH"/>
    <property type="match status" value="1"/>
</dbReference>
<dbReference type="Pfam" id="PF20405">
    <property type="entry name" value="DUF6695"/>
    <property type="match status" value="1"/>
</dbReference>
<evidence type="ECO:0000313" key="4">
    <source>
        <dbReference type="Proteomes" id="UP001589797"/>
    </source>
</evidence>
<proteinExistence type="predicted"/>
<organism evidence="3 4">
    <name type="scientific">Fontibacter flavus</name>
    <dbReference type="NCBI Taxonomy" id="654838"/>
    <lineage>
        <taxon>Bacteria</taxon>
        <taxon>Pseudomonadati</taxon>
        <taxon>Bacteroidota</taxon>
        <taxon>Cytophagia</taxon>
        <taxon>Cytophagales</taxon>
        <taxon>Cyclobacteriaceae</taxon>
        <taxon>Fontibacter</taxon>
    </lineage>
</organism>
<reference evidence="3 4" key="1">
    <citation type="submission" date="2024-09" db="EMBL/GenBank/DDBJ databases">
        <authorList>
            <person name="Sun Q."/>
            <person name="Mori K."/>
        </authorList>
    </citation>
    <scope>NUCLEOTIDE SEQUENCE [LARGE SCALE GENOMIC DNA]</scope>
    <source>
        <strain evidence="3 4">CCM 7650</strain>
    </source>
</reference>
<evidence type="ECO:0000313" key="3">
    <source>
        <dbReference type="EMBL" id="MFC0263733.1"/>
    </source>
</evidence>
<keyword evidence="4" id="KW-1185">Reference proteome</keyword>
<feature type="domain" description="DUF6695" evidence="1">
    <location>
        <begin position="232"/>
        <end position="306"/>
    </location>
</feature>
<feature type="domain" description="Type VI secretion system effector TseH-like" evidence="2">
    <location>
        <begin position="9"/>
        <end position="164"/>
    </location>
</feature>
<name>A0ABV6FV43_9BACT</name>
<dbReference type="RefSeq" id="WP_382388212.1">
    <property type="nucleotide sequence ID" value="NZ_JBHLWI010000037.1"/>
</dbReference>
<comment type="caution">
    <text evidence="3">The sequence shown here is derived from an EMBL/GenBank/DDBJ whole genome shotgun (WGS) entry which is preliminary data.</text>
</comment>
<gene>
    <name evidence="3" type="ORF">ACFFIP_13655</name>
</gene>
<protein>
    <submittedName>
        <fullName evidence="3">DUF6695 family protein</fullName>
    </submittedName>
</protein>
<dbReference type="InterPro" id="IPR046517">
    <property type="entry name" value="DUF6695"/>
</dbReference>